<evidence type="ECO:0000313" key="8">
    <source>
        <dbReference type="EMBL" id="KAA0708296.1"/>
    </source>
</evidence>
<keyword evidence="2 5" id="KW-0863">Zinc-finger</keyword>
<feature type="domain" description="THAP-type" evidence="7">
    <location>
        <begin position="1"/>
        <end position="80"/>
    </location>
</feature>
<dbReference type="InterPro" id="IPR021896">
    <property type="entry name" value="THAP9-like_HTH"/>
</dbReference>
<dbReference type="Proteomes" id="UP000324632">
    <property type="component" value="Chromosome 18"/>
</dbReference>
<dbReference type="Pfam" id="PF05485">
    <property type="entry name" value="THAP"/>
    <property type="match status" value="1"/>
</dbReference>
<feature type="coiled-coil region" evidence="6">
    <location>
        <begin position="167"/>
        <end position="194"/>
    </location>
</feature>
<dbReference type="OrthoDB" id="7312725at2759"/>
<dbReference type="InterPro" id="IPR006612">
    <property type="entry name" value="THAP_Znf"/>
</dbReference>
<dbReference type="PROSITE" id="PS50950">
    <property type="entry name" value="ZF_THAP"/>
    <property type="match status" value="1"/>
</dbReference>
<dbReference type="GO" id="GO:0003677">
    <property type="term" value="F:DNA binding"/>
    <property type="evidence" value="ECO:0007669"/>
    <property type="project" value="UniProtKB-UniRule"/>
</dbReference>
<keyword evidence="9" id="KW-1185">Reference proteome</keyword>
<dbReference type="Pfam" id="PF12017">
    <property type="entry name" value="Tnp_P_element"/>
    <property type="match status" value="1"/>
</dbReference>
<dbReference type="InterPro" id="IPR038441">
    <property type="entry name" value="THAP_Znf_sf"/>
</dbReference>
<protein>
    <submittedName>
        <fullName evidence="8">THAP domain-containing protein 3</fullName>
    </submittedName>
</protein>
<gene>
    <name evidence="8" type="ORF">E1301_Tti005538</name>
</gene>
<keyword evidence="1" id="KW-0479">Metal-binding</keyword>
<dbReference type="AlphaFoldDB" id="A0A5A9NGV3"/>
<evidence type="ECO:0000256" key="1">
    <source>
        <dbReference type="ARBA" id="ARBA00022723"/>
    </source>
</evidence>
<dbReference type="GO" id="GO:0008270">
    <property type="term" value="F:zinc ion binding"/>
    <property type="evidence" value="ECO:0007669"/>
    <property type="project" value="UniProtKB-KW"/>
</dbReference>
<dbReference type="SUPFAM" id="SSF57716">
    <property type="entry name" value="Glucocorticoid receptor-like (DNA-binding domain)"/>
    <property type="match status" value="1"/>
</dbReference>
<dbReference type="PANTHER" id="PTHR47577">
    <property type="entry name" value="THAP DOMAIN-CONTAINING PROTEIN 6"/>
    <property type="match status" value="1"/>
</dbReference>
<evidence type="ECO:0000313" key="9">
    <source>
        <dbReference type="Proteomes" id="UP000324632"/>
    </source>
</evidence>
<name>A0A5A9NGV3_9TELE</name>
<comment type="caution">
    <text evidence="8">The sequence shown here is derived from an EMBL/GenBank/DDBJ whole genome shotgun (WGS) entry which is preliminary data.</text>
</comment>
<evidence type="ECO:0000256" key="3">
    <source>
        <dbReference type="ARBA" id="ARBA00022833"/>
    </source>
</evidence>
<dbReference type="Gene3D" id="6.20.210.20">
    <property type="entry name" value="THAP domain"/>
    <property type="match status" value="1"/>
</dbReference>
<keyword evidence="6" id="KW-0175">Coiled coil</keyword>
<reference evidence="8 9" key="1">
    <citation type="journal article" date="2019" name="Mol. Ecol. Resour.">
        <title>Chromosome-level genome assembly of Triplophysa tibetana, a fish adapted to the harsh high-altitude environment of the Tibetan Plateau.</title>
        <authorList>
            <person name="Yang X."/>
            <person name="Liu H."/>
            <person name="Ma Z."/>
            <person name="Zou Y."/>
            <person name="Zou M."/>
            <person name="Mao Y."/>
            <person name="Li X."/>
            <person name="Wang H."/>
            <person name="Chen T."/>
            <person name="Wang W."/>
            <person name="Yang R."/>
        </authorList>
    </citation>
    <scope>NUCLEOTIDE SEQUENCE [LARGE SCALE GENOMIC DNA]</scope>
    <source>
        <strain evidence="8">TTIB1903HZAU</strain>
        <tissue evidence="8">Muscle</tissue>
    </source>
</reference>
<evidence type="ECO:0000256" key="6">
    <source>
        <dbReference type="SAM" id="Coils"/>
    </source>
</evidence>
<organism evidence="8 9">
    <name type="scientific">Triplophysa tibetana</name>
    <dbReference type="NCBI Taxonomy" id="1572043"/>
    <lineage>
        <taxon>Eukaryota</taxon>
        <taxon>Metazoa</taxon>
        <taxon>Chordata</taxon>
        <taxon>Craniata</taxon>
        <taxon>Vertebrata</taxon>
        <taxon>Euteleostomi</taxon>
        <taxon>Actinopterygii</taxon>
        <taxon>Neopterygii</taxon>
        <taxon>Teleostei</taxon>
        <taxon>Ostariophysi</taxon>
        <taxon>Cypriniformes</taxon>
        <taxon>Nemacheilidae</taxon>
        <taxon>Triplophysa</taxon>
    </lineage>
</organism>
<sequence length="338" mass="39014">MPDSCAAWGCKNRRTTQTRSRGITFHKFPKEKHLRRQWEISARKNVSVHSVLCSEHFRPEDFDRTGQTVRIRDGVRPSVFSYRTCKKPRKTRTSQKALEELPVDYSIKKQKIGQSQKTLQDLPVDYSLKIRKISPDSNTLSNSKAVPHNIDHCYALPSSPAIIKARLHEALARVESLEREIRNMRSRERRAKNSVHELLEDLKQKNLINGELKDKLKVYSEIPIDLLVKQGHEYTQDQKDFAINLHLHGPKAYNYLRKSLHLNLPHPYTLQRWMGTAGDKTAPNTTSETCCISQEEDLDTQNVTVVQSLEELHERGIRVLWTVDDLPSDISMSTEIDS</sequence>
<evidence type="ECO:0000256" key="5">
    <source>
        <dbReference type="PROSITE-ProRule" id="PRU00309"/>
    </source>
</evidence>
<evidence type="ECO:0000259" key="7">
    <source>
        <dbReference type="PROSITE" id="PS50950"/>
    </source>
</evidence>
<evidence type="ECO:0000256" key="2">
    <source>
        <dbReference type="ARBA" id="ARBA00022771"/>
    </source>
</evidence>
<dbReference type="PANTHER" id="PTHR47577:SF1">
    <property type="entry name" value="THAP DOMAIN-CONTAINING PROTEIN 6"/>
    <property type="match status" value="1"/>
</dbReference>
<keyword evidence="3" id="KW-0862">Zinc</keyword>
<proteinExistence type="predicted"/>
<keyword evidence="4 5" id="KW-0238">DNA-binding</keyword>
<dbReference type="SMART" id="SM00692">
    <property type="entry name" value="DM3"/>
    <property type="match status" value="1"/>
</dbReference>
<dbReference type="EMBL" id="SOYY01000018">
    <property type="protein sequence ID" value="KAA0708296.1"/>
    <property type="molecule type" value="Genomic_DNA"/>
</dbReference>
<dbReference type="SMART" id="SM00980">
    <property type="entry name" value="THAP"/>
    <property type="match status" value="1"/>
</dbReference>
<evidence type="ECO:0000256" key="4">
    <source>
        <dbReference type="ARBA" id="ARBA00023125"/>
    </source>
</evidence>
<accession>A0A5A9NGV3</accession>